<sequence length="82" mass="9475">MDKKIASKEFIEGWLTYLAIAFPKNEENFWGLLAERLQCYGCSELEVSKAVYSIIDYTNKEFLTIAEILQPILIARELNIVD</sequence>
<accession>A0A212K1S6</accession>
<reference evidence="1" key="1">
    <citation type="submission" date="2016-04" db="EMBL/GenBank/DDBJ databases">
        <authorList>
            <person name="Evans L.H."/>
            <person name="Alamgir A."/>
            <person name="Owens N."/>
            <person name="Weber N.D."/>
            <person name="Virtaneva K."/>
            <person name="Barbian K."/>
            <person name="Babar A."/>
            <person name="Rosenke K."/>
        </authorList>
    </citation>
    <scope>NUCLEOTIDE SEQUENCE</scope>
    <source>
        <strain evidence="1">86-1</strain>
    </source>
</reference>
<dbReference type="AlphaFoldDB" id="A0A212K1S6"/>
<dbReference type="EMBL" id="FLUM01000003">
    <property type="protein sequence ID" value="SBW05623.1"/>
    <property type="molecule type" value="Genomic_DNA"/>
</dbReference>
<proteinExistence type="predicted"/>
<evidence type="ECO:0000313" key="1">
    <source>
        <dbReference type="EMBL" id="SBW05623.1"/>
    </source>
</evidence>
<gene>
    <name evidence="1" type="ORF">KL86DYS1_31159</name>
</gene>
<dbReference type="RefSeq" id="WP_296943571.1">
    <property type="nucleotide sequence ID" value="NZ_LT599032.1"/>
</dbReference>
<protein>
    <submittedName>
        <fullName evidence="1">Uncharacterized protein</fullName>
    </submittedName>
</protein>
<name>A0A212K1S6_9BACT</name>
<organism evidence="1">
    <name type="scientific">uncultured Dysgonomonas sp</name>
    <dbReference type="NCBI Taxonomy" id="206096"/>
    <lineage>
        <taxon>Bacteria</taxon>
        <taxon>Pseudomonadati</taxon>
        <taxon>Bacteroidota</taxon>
        <taxon>Bacteroidia</taxon>
        <taxon>Bacteroidales</taxon>
        <taxon>Dysgonomonadaceae</taxon>
        <taxon>Dysgonomonas</taxon>
        <taxon>environmental samples</taxon>
    </lineage>
</organism>